<dbReference type="KEGG" id="acoc:108685341"/>
<keyword evidence="9" id="KW-1133">Transmembrane helix</keyword>
<keyword evidence="5" id="KW-0479">Metal-binding</keyword>
<evidence type="ECO:0000313" key="13">
    <source>
        <dbReference type="Proteomes" id="UP000078540"/>
    </source>
</evidence>
<dbReference type="Gene3D" id="1.10.1380.10">
    <property type="entry name" value="Neutral endopeptidase , domain2"/>
    <property type="match status" value="1"/>
</dbReference>
<evidence type="ECO:0000313" key="12">
    <source>
        <dbReference type="EMBL" id="KYM85715.1"/>
    </source>
</evidence>
<gene>
    <name evidence="12" type="ORF">ALC53_04496</name>
</gene>
<evidence type="ECO:0000256" key="3">
    <source>
        <dbReference type="ARBA" id="ARBA00007357"/>
    </source>
</evidence>
<evidence type="ECO:0000256" key="2">
    <source>
        <dbReference type="ARBA" id="ARBA00004401"/>
    </source>
</evidence>
<keyword evidence="6" id="KW-0378">Hydrolase</keyword>
<dbReference type="SUPFAM" id="SSF55486">
    <property type="entry name" value="Metalloproteases ('zincins'), catalytic domain"/>
    <property type="match status" value="1"/>
</dbReference>
<evidence type="ECO:0000259" key="11">
    <source>
        <dbReference type="Pfam" id="PF05649"/>
    </source>
</evidence>
<dbReference type="PANTHER" id="PTHR11733">
    <property type="entry name" value="ZINC METALLOPROTEASE FAMILY M13 NEPRILYSIN-RELATED"/>
    <property type="match status" value="1"/>
</dbReference>
<dbReference type="Gene3D" id="3.40.390.10">
    <property type="entry name" value="Collagenase (Catalytic Domain)"/>
    <property type="match status" value="1"/>
</dbReference>
<evidence type="ECO:0000256" key="8">
    <source>
        <dbReference type="ARBA" id="ARBA00023049"/>
    </source>
</evidence>
<dbReference type="InterPro" id="IPR024079">
    <property type="entry name" value="MetalloPept_cat_dom_sf"/>
</dbReference>
<proteinExistence type="inferred from homology"/>
<comment type="cofactor">
    <cofactor evidence="1">
        <name>Zn(2+)</name>
        <dbReference type="ChEBI" id="CHEBI:29105"/>
    </cofactor>
</comment>
<comment type="subcellular location">
    <subcellularLocation>
        <location evidence="2">Cell membrane</location>
        <topology evidence="2">Single-pass type II membrane protein</topology>
    </subcellularLocation>
</comment>
<dbReference type="GO" id="GO:0004222">
    <property type="term" value="F:metalloendopeptidase activity"/>
    <property type="evidence" value="ECO:0007669"/>
    <property type="project" value="InterPro"/>
</dbReference>
<dbReference type="PROSITE" id="PS51885">
    <property type="entry name" value="NEPRILYSIN"/>
    <property type="match status" value="1"/>
</dbReference>
<keyword evidence="13" id="KW-1185">Reference proteome</keyword>
<sequence>MPFRKTYQINNREQGKVAQRDQSYRSCLIALLIFFFMCLILILACKPWKVQNQREYRESYIKHDSQHYPQKRTNETTIVTISLTTATTSTTQKTPTKETVLAKTWIIPVNTSTTENRPTEETNVITEDYSKKNVKESDHFERYFESTTSIDEITLSTLVSQKSIENYTSNEILENVETTEESIGLTILPHNITTDNVIDNATSISSSGSIGVTTKYTSIVDIIKNIMSTTKEFISDSTDGYYNSHKSEIDFVTNNIITSTLLTQSNDTEENVSENSTKKYERLRVGIDNITFSTMPNLLTDLEESTSAKHSFIKNNYLEILQSEVTTSNILTRSDPQENEDTRNSTTKDLNYEESAVTEYNAMLINENETRENSSFIINYTSLMDEKFSTKVKSEAEDLMNETISSIKSYTTEKFNMTSVGMEKYNESSMSNYINTSSTVFYNHTTRTTIPVSYNETDLITTGWITLSNEDASICETGYCKQIASRMLSYMNHSADPCDDFYEYACGSFEANPQLIDGDLIRRSRNYQRIANQMLKEKHENVHSIFATYYDSCVQYEKNMNFNKRITMANDALRKIGKFYVSDTWSDNYVNFTNLFAQLILHHSALLFDVVPELDEYRRNNFTLKIGPTTYESPFKTEYLEDPCSEDKFETERQYVDLEILYHNYEKCKNTSEFMRERSIRKTLKELNVFKGLNDSDLESSIQSENIENTVHVIDSVMQEYFSNFPSKSEVREAYLMNDYSKVSLEDLQSSSTFVNWAQLIHLLTGVHVESNEIIQVYFHAALTKGLRKLEKYAKKNSMNLNNAIMALYANKLYHEMVLPKHDNVKDYCLHVATYLLQLEASSLYVSSFTDYEITQMNEIIKKTFNNLKQTLSDKMQEAQWAKEEGRKELLNKINSLKLALPVVSYFKNRNSLYNEYNVSEVILNDNYFDNSMILLKRYRVLMYTELRREVGGPKQIWTYYATPFQSKAQVIYALNLIVIPYGIIDWSLMSNLMNGDELSYFLLATLGNLIAHQIAHHFDTNGIHYWNQIRNAQDSLMFENEFTNTHFDDYINCQKENLYQEPINMTLPFTDQIVSFRIPQLTLNERLSEIIGLRLAYDTLALTMSNAKRLPWIQLRIDQLFYLAYAQMYCTKTSLTSSYISLHESENLPSRIRVFVSASNDKFLSKAWNCPLGSQIAPIDVCNVFPYIEIKETSMIPE</sequence>
<keyword evidence="4" id="KW-0645">Protease</keyword>
<dbReference type="GO" id="GO:0005886">
    <property type="term" value="C:plasma membrane"/>
    <property type="evidence" value="ECO:0007669"/>
    <property type="project" value="UniProtKB-SubCell"/>
</dbReference>
<dbReference type="EMBL" id="KQ976450">
    <property type="protein sequence ID" value="KYM85715.1"/>
    <property type="molecule type" value="Genomic_DNA"/>
</dbReference>
<organism evidence="12 13">
    <name type="scientific">Atta colombica</name>
    <dbReference type="NCBI Taxonomy" id="520822"/>
    <lineage>
        <taxon>Eukaryota</taxon>
        <taxon>Metazoa</taxon>
        <taxon>Ecdysozoa</taxon>
        <taxon>Arthropoda</taxon>
        <taxon>Hexapoda</taxon>
        <taxon>Insecta</taxon>
        <taxon>Pterygota</taxon>
        <taxon>Neoptera</taxon>
        <taxon>Endopterygota</taxon>
        <taxon>Hymenoptera</taxon>
        <taxon>Apocrita</taxon>
        <taxon>Aculeata</taxon>
        <taxon>Formicoidea</taxon>
        <taxon>Formicidae</taxon>
        <taxon>Myrmicinae</taxon>
        <taxon>Atta</taxon>
    </lineage>
</organism>
<comment type="similarity">
    <text evidence="3">Belongs to the peptidase M13 family.</text>
</comment>
<feature type="transmembrane region" description="Helical" evidence="9">
    <location>
        <begin position="26"/>
        <end position="44"/>
    </location>
</feature>
<dbReference type="InterPro" id="IPR042089">
    <property type="entry name" value="Peptidase_M13_dom_2"/>
</dbReference>
<dbReference type="GO" id="GO:0046872">
    <property type="term" value="F:metal ion binding"/>
    <property type="evidence" value="ECO:0007669"/>
    <property type="project" value="UniProtKB-KW"/>
</dbReference>
<feature type="domain" description="Peptidase M13 N-terminal" evidence="11">
    <location>
        <begin position="497"/>
        <end position="898"/>
    </location>
</feature>
<dbReference type="OrthoDB" id="5808441at2759"/>
<keyword evidence="9" id="KW-0472">Membrane</keyword>
<accession>A0A195BKB7</accession>
<keyword evidence="7" id="KW-0862">Zinc</keyword>
<reference evidence="12 13" key="1">
    <citation type="submission" date="2015-09" db="EMBL/GenBank/DDBJ databases">
        <title>Atta colombica WGS genome.</title>
        <authorList>
            <person name="Nygaard S."/>
            <person name="Hu H."/>
            <person name="Boomsma J."/>
            <person name="Zhang G."/>
        </authorList>
    </citation>
    <scope>NUCLEOTIDE SEQUENCE [LARGE SCALE GENOMIC DNA]</scope>
    <source>
        <strain evidence="12">Treedump-2</strain>
        <tissue evidence="12">Whole body</tissue>
    </source>
</reference>
<dbReference type="PANTHER" id="PTHR11733:SF229">
    <property type="entry name" value="NEPRILYSIN-2-LIKE PROTEIN"/>
    <property type="match status" value="1"/>
</dbReference>
<dbReference type="InterPro" id="IPR018497">
    <property type="entry name" value="Peptidase_M13_C"/>
</dbReference>
<dbReference type="GO" id="GO:0016485">
    <property type="term" value="P:protein processing"/>
    <property type="evidence" value="ECO:0007669"/>
    <property type="project" value="TreeGrafter"/>
</dbReference>
<keyword evidence="9" id="KW-0812">Transmembrane</keyword>
<dbReference type="Pfam" id="PF01431">
    <property type="entry name" value="Peptidase_M13"/>
    <property type="match status" value="1"/>
</dbReference>
<evidence type="ECO:0000256" key="6">
    <source>
        <dbReference type="ARBA" id="ARBA00022801"/>
    </source>
</evidence>
<evidence type="ECO:0000256" key="9">
    <source>
        <dbReference type="SAM" id="Phobius"/>
    </source>
</evidence>
<evidence type="ECO:0000256" key="7">
    <source>
        <dbReference type="ARBA" id="ARBA00022833"/>
    </source>
</evidence>
<dbReference type="InterPro" id="IPR008753">
    <property type="entry name" value="Peptidase_M13_N"/>
</dbReference>
<evidence type="ECO:0000259" key="10">
    <source>
        <dbReference type="Pfam" id="PF01431"/>
    </source>
</evidence>
<evidence type="ECO:0000256" key="1">
    <source>
        <dbReference type="ARBA" id="ARBA00001947"/>
    </source>
</evidence>
<evidence type="ECO:0000256" key="5">
    <source>
        <dbReference type="ARBA" id="ARBA00022723"/>
    </source>
</evidence>
<keyword evidence="8" id="KW-0482">Metalloprotease</keyword>
<name>A0A195BKB7_9HYME</name>
<dbReference type="InterPro" id="IPR000718">
    <property type="entry name" value="Peptidase_M13"/>
</dbReference>
<dbReference type="Proteomes" id="UP000078540">
    <property type="component" value="Unassembled WGS sequence"/>
</dbReference>
<protein>
    <submittedName>
        <fullName evidence="12">Endothelin-converting enzyme 2</fullName>
    </submittedName>
</protein>
<dbReference type="AlphaFoldDB" id="A0A195BKB7"/>
<dbReference type="Pfam" id="PF05649">
    <property type="entry name" value="Peptidase_M13_N"/>
    <property type="match status" value="1"/>
</dbReference>
<evidence type="ECO:0000256" key="4">
    <source>
        <dbReference type="ARBA" id="ARBA00022670"/>
    </source>
</evidence>
<feature type="domain" description="Peptidase M13 C-terminal" evidence="10">
    <location>
        <begin position="975"/>
        <end position="1184"/>
    </location>
</feature>